<evidence type="ECO:0000313" key="7">
    <source>
        <dbReference type="Proteomes" id="UP001217485"/>
    </source>
</evidence>
<feature type="domain" description="HTH tetR-type" evidence="5">
    <location>
        <begin position="19"/>
        <end position="79"/>
    </location>
</feature>
<dbReference type="PROSITE" id="PS50977">
    <property type="entry name" value="HTH_TETR_2"/>
    <property type="match status" value="1"/>
</dbReference>
<protein>
    <submittedName>
        <fullName evidence="6">TetR/AcrR family transcriptional regulator</fullName>
    </submittedName>
</protein>
<dbReference type="Pfam" id="PF00440">
    <property type="entry name" value="TetR_N"/>
    <property type="match status" value="1"/>
</dbReference>
<reference evidence="6 7" key="1">
    <citation type="submission" date="2023-01" db="EMBL/GenBank/DDBJ databases">
        <title>Minimal conservation of predation-associated metabolite biosynthetic gene clusters underscores biosynthetic potential of Myxococcota including descriptions for ten novel species: Archangium lansinium sp. nov., Myxococcus landrumus sp. nov., Nannocystis bai.</title>
        <authorList>
            <person name="Ahearne A."/>
            <person name="Stevens C."/>
            <person name="Dowd S."/>
        </authorList>
    </citation>
    <scope>NUCLEOTIDE SEQUENCE [LARGE SCALE GENOMIC DNA]</scope>
    <source>
        <strain evidence="6 7">WIWO2</strain>
    </source>
</reference>
<feature type="DNA-binding region" description="H-T-H motif" evidence="4">
    <location>
        <begin position="42"/>
        <end position="61"/>
    </location>
</feature>
<evidence type="ECO:0000256" key="4">
    <source>
        <dbReference type="PROSITE-ProRule" id="PRU00335"/>
    </source>
</evidence>
<dbReference type="Proteomes" id="UP001217485">
    <property type="component" value="Unassembled WGS sequence"/>
</dbReference>
<dbReference type="PROSITE" id="PS01081">
    <property type="entry name" value="HTH_TETR_1"/>
    <property type="match status" value="1"/>
</dbReference>
<dbReference type="InterPro" id="IPR023772">
    <property type="entry name" value="DNA-bd_HTH_TetR-type_CS"/>
</dbReference>
<evidence type="ECO:0000256" key="2">
    <source>
        <dbReference type="ARBA" id="ARBA00023125"/>
    </source>
</evidence>
<dbReference type="PANTHER" id="PTHR30055">
    <property type="entry name" value="HTH-TYPE TRANSCRIPTIONAL REGULATOR RUTR"/>
    <property type="match status" value="1"/>
</dbReference>
<dbReference type="SUPFAM" id="SSF46689">
    <property type="entry name" value="Homeodomain-like"/>
    <property type="match status" value="1"/>
</dbReference>
<dbReference type="PRINTS" id="PR00455">
    <property type="entry name" value="HTHTETR"/>
</dbReference>
<organism evidence="6 7">
    <name type="scientific">Sorangium atrum</name>
    <dbReference type="NCBI Taxonomy" id="2995308"/>
    <lineage>
        <taxon>Bacteria</taxon>
        <taxon>Pseudomonadati</taxon>
        <taxon>Myxococcota</taxon>
        <taxon>Polyangia</taxon>
        <taxon>Polyangiales</taxon>
        <taxon>Polyangiaceae</taxon>
        <taxon>Sorangium</taxon>
    </lineage>
</organism>
<evidence type="ECO:0000256" key="1">
    <source>
        <dbReference type="ARBA" id="ARBA00023015"/>
    </source>
</evidence>
<keyword evidence="2 4" id="KW-0238">DNA-binding</keyword>
<sequence length="217" mass="23900">MRKRDAITPRKQPTQDRSRATVEAILQATAYILVRDGYARLTTNRVAQRAGVNVASLYQFFPGKEALVAELHRRHIEQGRAAAAAVLAANQGQSPDRVVRTIVEAGIAAHAVEPELHRVFLEQMPRIRAPRSAASEGFLLEEAKQLLSAWGCPAPDVELAWWMMQTAAHAVVHHAIVERPDDLRSGALAEELVQLLERYLRGKQAPGPRAGAGREDT</sequence>
<comment type="caution">
    <text evidence="6">The sequence shown here is derived from an EMBL/GenBank/DDBJ whole genome shotgun (WGS) entry which is preliminary data.</text>
</comment>
<gene>
    <name evidence="6" type="ORF">POL72_26060</name>
</gene>
<proteinExistence type="predicted"/>
<dbReference type="InterPro" id="IPR001647">
    <property type="entry name" value="HTH_TetR"/>
</dbReference>
<evidence type="ECO:0000256" key="3">
    <source>
        <dbReference type="ARBA" id="ARBA00023163"/>
    </source>
</evidence>
<dbReference type="PANTHER" id="PTHR30055:SF234">
    <property type="entry name" value="HTH-TYPE TRANSCRIPTIONAL REGULATOR BETI"/>
    <property type="match status" value="1"/>
</dbReference>
<dbReference type="Pfam" id="PF17918">
    <property type="entry name" value="TetR_C_15"/>
    <property type="match status" value="1"/>
</dbReference>
<keyword evidence="3" id="KW-0804">Transcription</keyword>
<accession>A0ABT5C7U3</accession>
<name>A0ABT5C7U3_9BACT</name>
<evidence type="ECO:0000313" key="6">
    <source>
        <dbReference type="EMBL" id="MDC0681232.1"/>
    </source>
</evidence>
<dbReference type="RefSeq" id="WP_272098274.1">
    <property type="nucleotide sequence ID" value="NZ_JAQNDK010000003.1"/>
</dbReference>
<evidence type="ECO:0000259" key="5">
    <source>
        <dbReference type="PROSITE" id="PS50977"/>
    </source>
</evidence>
<dbReference type="InterPro" id="IPR009057">
    <property type="entry name" value="Homeodomain-like_sf"/>
</dbReference>
<dbReference type="InterPro" id="IPR041669">
    <property type="entry name" value="TetR_C_15"/>
</dbReference>
<keyword evidence="1" id="KW-0805">Transcription regulation</keyword>
<keyword evidence="7" id="KW-1185">Reference proteome</keyword>
<dbReference type="Gene3D" id="1.10.357.10">
    <property type="entry name" value="Tetracycline Repressor, domain 2"/>
    <property type="match status" value="1"/>
</dbReference>
<dbReference type="InterPro" id="IPR050109">
    <property type="entry name" value="HTH-type_TetR-like_transc_reg"/>
</dbReference>
<dbReference type="EMBL" id="JAQNDK010000003">
    <property type="protein sequence ID" value="MDC0681232.1"/>
    <property type="molecule type" value="Genomic_DNA"/>
</dbReference>